<dbReference type="EMBL" id="JBHSEH010000001">
    <property type="protein sequence ID" value="MFC4424651.1"/>
    <property type="molecule type" value="Genomic_DNA"/>
</dbReference>
<dbReference type="Proteomes" id="UP001595998">
    <property type="component" value="Unassembled WGS sequence"/>
</dbReference>
<proteinExistence type="predicted"/>
<protein>
    <submittedName>
        <fullName evidence="1">Uncharacterized protein</fullName>
    </submittedName>
</protein>
<gene>
    <name evidence="1" type="ORF">ACFOZ9_00400</name>
</gene>
<reference evidence="2" key="1">
    <citation type="journal article" date="2019" name="Int. J. Syst. Evol. Microbiol.">
        <title>The Global Catalogue of Microorganisms (GCM) 10K type strain sequencing project: providing services to taxonomists for standard genome sequencing and annotation.</title>
        <authorList>
            <consortium name="The Broad Institute Genomics Platform"/>
            <consortium name="The Broad Institute Genome Sequencing Center for Infectious Disease"/>
            <person name="Wu L."/>
            <person name="Ma J."/>
        </authorList>
    </citation>
    <scope>NUCLEOTIDE SEQUENCE [LARGE SCALE GENOMIC DNA]</scope>
    <source>
        <strain evidence="2">CCUG 56029</strain>
    </source>
</reference>
<keyword evidence="2" id="KW-1185">Reference proteome</keyword>
<sequence length="196" mass="21798">MAITPATKPKPAKKINLNTLTGQLDREWEDLQSGLVPQADAPLLTYYHSGTRTALTWIEGDPYTYLFPAAYQGERLARLCGYLKSLEEKPMPELHAARDKQVELLREQTWPAYVEVCVDMTHEGTGGTPAELTYTWAGVDSLWTEEGPAGPVDAPAPRLPKFHSAESEAFHCNALAVLFLNRATRRPLCDLDVTPF</sequence>
<evidence type="ECO:0000313" key="1">
    <source>
        <dbReference type="EMBL" id="MFC4424651.1"/>
    </source>
</evidence>
<accession>A0ABV8XGF5</accession>
<evidence type="ECO:0000313" key="2">
    <source>
        <dbReference type="Proteomes" id="UP001595998"/>
    </source>
</evidence>
<organism evidence="1 2">
    <name type="scientific">Deinococcus navajonensis</name>
    <dbReference type="NCBI Taxonomy" id="309884"/>
    <lineage>
        <taxon>Bacteria</taxon>
        <taxon>Thermotogati</taxon>
        <taxon>Deinococcota</taxon>
        <taxon>Deinococci</taxon>
        <taxon>Deinococcales</taxon>
        <taxon>Deinococcaceae</taxon>
        <taxon>Deinococcus</taxon>
    </lineage>
</organism>
<comment type="caution">
    <text evidence="1">The sequence shown here is derived from an EMBL/GenBank/DDBJ whole genome shotgun (WGS) entry which is preliminary data.</text>
</comment>
<name>A0ABV8XGF5_9DEIO</name>
<dbReference type="RefSeq" id="WP_380034891.1">
    <property type="nucleotide sequence ID" value="NZ_JBHSEH010000001.1"/>
</dbReference>